<evidence type="ECO:0000256" key="3">
    <source>
        <dbReference type="ARBA" id="ARBA00022676"/>
    </source>
</evidence>
<dbReference type="Gene3D" id="3.90.550.10">
    <property type="entry name" value="Spore Coat Polysaccharide Biosynthesis Protein SpsA, Chain A"/>
    <property type="match status" value="1"/>
</dbReference>
<keyword evidence="4 12" id="KW-0808">Transferase</keyword>
<evidence type="ECO:0000256" key="1">
    <source>
        <dbReference type="ARBA" id="ARBA00004236"/>
    </source>
</evidence>
<keyword evidence="2" id="KW-1003">Cell membrane</keyword>
<evidence type="ECO:0000313" key="12">
    <source>
        <dbReference type="EMBL" id="GGF16471.1"/>
    </source>
</evidence>
<feature type="region of interest" description="Disordered" evidence="10">
    <location>
        <begin position="206"/>
        <end position="231"/>
    </location>
</feature>
<dbReference type="EMBL" id="BMCS01000001">
    <property type="protein sequence ID" value="GGF16471.1"/>
    <property type="molecule type" value="Genomic_DNA"/>
</dbReference>
<reference evidence="13" key="1">
    <citation type="journal article" date="2019" name="Int. J. Syst. Evol. Microbiol.">
        <title>The Global Catalogue of Microorganisms (GCM) 10K type strain sequencing project: providing services to taxonomists for standard genome sequencing and annotation.</title>
        <authorList>
            <consortium name="The Broad Institute Genomics Platform"/>
            <consortium name="The Broad Institute Genome Sequencing Center for Infectious Disease"/>
            <person name="Wu L."/>
            <person name="Ma J."/>
        </authorList>
    </citation>
    <scope>NUCLEOTIDE SEQUENCE [LARGE SCALE GENOMIC DNA]</scope>
    <source>
        <strain evidence="13">CCM 7855</strain>
    </source>
</reference>
<dbReference type="GO" id="GO:0016740">
    <property type="term" value="F:transferase activity"/>
    <property type="evidence" value="ECO:0007669"/>
    <property type="project" value="UniProtKB-KW"/>
</dbReference>
<evidence type="ECO:0000256" key="2">
    <source>
        <dbReference type="ARBA" id="ARBA00022475"/>
    </source>
</evidence>
<comment type="pathway">
    <text evidence="7">Carotenoid biosynthesis; staphyloxanthin biosynthesis; staphyloxanthin from farnesyl diphosphate: step 4/5.</text>
</comment>
<dbReference type="InterPro" id="IPR001173">
    <property type="entry name" value="Glyco_trans_2-like"/>
</dbReference>
<evidence type="ECO:0000256" key="6">
    <source>
        <dbReference type="ARBA" id="ARBA00037281"/>
    </source>
</evidence>
<comment type="similarity">
    <text evidence="8">Belongs to the glycosyltransferase 2 family. CrtQ subfamily.</text>
</comment>
<evidence type="ECO:0000256" key="10">
    <source>
        <dbReference type="SAM" id="MobiDB-lite"/>
    </source>
</evidence>
<feature type="domain" description="Glycosyltransferase 2-like" evidence="11">
    <location>
        <begin position="16"/>
        <end position="142"/>
    </location>
</feature>
<sequence length="231" mass="23775">MNEPDTPRPTINRFVVVIPAHDEVDTLPGALASVAAAAAEVTADVEVVVVLDACTDGTEAAVPPGVATVVIDSHNVGCARRAGFTGQPVGEDIWFVTTDADSHVPRNWLSAQSMAAATGADAFVGTITPDDWSGWPSGAASSFAETYTNLDGHRHVHGANLGLRSTAYLAAGGFAPLVEHEDVELVSRLMATGVAIAWSAQAPVSTSTRRTGRTPGGFAGALPRLTEPVAP</sequence>
<comment type="caution">
    <text evidence="12">The sequence shown here is derived from an EMBL/GenBank/DDBJ whole genome shotgun (WGS) entry which is preliminary data.</text>
</comment>
<dbReference type="SUPFAM" id="SSF53448">
    <property type="entry name" value="Nucleotide-diphospho-sugar transferases"/>
    <property type="match status" value="1"/>
</dbReference>
<proteinExistence type="inferred from homology"/>
<evidence type="ECO:0000256" key="7">
    <source>
        <dbReference type="ARBA" id="ARBA00037904"/>
    </source>
</evidence>
<dbReference type="Pfam" id="PF00535">
    <property type="entry name" value="Glycos_transf_2"/>
    <property type="match status" value="1"/>
</dbReference>
<dbReference type="PANTHER" id="PTHR43646">
    <property type="entry name" value="GLYCOSYLTRANSFERASE"/>
    <property type="match status" value="1"/>
</dbReference>
<dbReference type="RefSeq" id="WP_188487570.1">
    <property type="nucleotide sequence ID" value="NZ_BMCS01000001.1"/>
</dbReference>
<evidence type="ECO:0000256" key="5">
    <source>
        <dbReference type="ARBA" id="ARBA00023136"/>
    </source>
</evidence>
<evidence type="ECO:0000256" key="8">
    <source>
        <dbReference type="ARBA" id="ARBA00038120"/>
    </source>
</evidence>
<dbReference type="InterPro" id="IPR029044">
    <property type="entry name" value="Nucleotide-diphossugar_trans"/>
</dbReference>
<organism evidence="12 13">
    <name type="scientific">Williamsia phyllosphaerae</name>
    <dbReference type="NCBI Taxonomy" id="885042"/>
    <lineage>
        <taxon>Bacteria</taxon>
        <taxon>Bacillati</taxon>
        <taxon>Actinomycetota</taxon>
        <taxon>Actinomycetes</taxon>
        <taxon>Mycobacteriales</taxon>
        <taxon>Nocardiaceae</taxon>
        <taxon>Williamsia</taxon>
    </lineage>
</organism>
<keyword evidence="5" id="KW-0472">Membrane</keyword>
<comment type="function">
    <text evidence="6">Catalyzes the glycosylation of 4,4'-diaponeurosporenoate, i.e. the esterification of glucose at the C1'' position with the carboxyl group of 4,4'-diaponeurosporenic acid, to form glycosyl-4,4'-diaponeurosporenoate. This is a step in the biosynthesis of staphyloxanthin, an orange pigment present in most staphylococci strains.</text>
</comment>
<keyword evidence="13" id="KW-1185">Reference proteome</keyword>
<evidence type="ECO:0000256" key="9">
    <source>
        <dbReference type="ARBA" id="ARBA00040345"/>
    </source>
</evidence>
<gene>
    <name evidence="12" type="ORF">GCM10007298_10650</name>
</gene>
<protein>
    <recommendedName>
        <fullName evidence="9">4,4'-diaponeurosporenoate glycosyltransferase</fullName>
    </recommendedName>
</protein>
<comment type="subcellular location">
    <subcellularLocation>
        <location evidence="1">Cell membrane</location>
    </subcellularLocation>
</comment>
<evidence type="ECO:0000313" key="13">
    <source>
        <dbReference type="Proteomes" id="UP000632454"/>
    </source>
</evidence>
<dbReference type="Proteomes" id="UP000632454">
    <property type="component" value="Unassembled WGS sequence"/>
</dbReference>
<evidence type="ECO:0000259" key="11">
    <source>
        <dbReference type="Pfam" id="PF00535"/>
    </source>
</evidence>
<keyword evidence="3" id="KW-0328">Glycosyltransferase</keyword>
<evidence type="ECO:0000256" key="4">
    <source>
        <dbReference type="ARBA" id="ARBA00022679"/>
    </source>
</evidence>
<name>A0ABQ1UFY6_9NOCA</name>
<accession>A0ABQ1UFY6</accession>
<dbReference type="PANTHER" id="PTHR43646:SF2">
    <property type="entry name" value="GLYCOSYLTRANSFERASE 2-LIKE DOMAIN-CONTAINING PROTEIN"/>
    <property type="match status" value="1"/>
</dbReference>